<feature type="transmembrane region" description="Helical" evidence="6">
    <location>
        <begin position="31"/>
        <end position="53"/>
    </location>
</feature>
<dbReference type="SUPFAM" id="SSF90123">
    <property type="entry name" value="ABC transporter transmembrane region"/>
    <property type="match status" value="1"/>
</dbReference>
<keyword evidence="9" id="KW-1185">Reference proteome</keyword>
<feature type="transmembrane region" description="Helical" evidence="6">
    <location>
        <begin position="147"/>
        <end position="166"/>
    </location>
</feature>
<organism evidence="8 9">
    <name type="scientific">Clavelina lepadiformis</name>
    <name type="common">Light-bulb sea squirt</name>
    <name type="synonym">Ascidia lepadiformis</name>
    <dbReference type="NCBI Taxonomy" id="159417"/>
    <lineage>
        <taxon>Eukaryota</taxon>
        <taxon>Metazoa</taxon>
        <taxon>Chordata</taxon>
        <taxon>Tunicata</taxon>
        <taxon>Ascidiacea</taxon>
        <taxon>Aplousobranchia</taxon>
        <taxon>Clavelinidae</taxon>
        <taxon>Clavelina</taxon>
    </lineage>
</organism>
<dbReference type="Gene3D" id="1.20.1560.10">
    <property type="entry name" value="ABC transporter type 1, transmembrane domain"/>
    <property type="match status" value="1"/>
</dbReference>
<dbReference type="Pfam" id="PF00005">
    <property type="entry name" value="ABC_tran"/>
    <property type="match status" value="1"/>
</dbReference>
<dbReference type="InterPro" id="IPR036640">
    <property type="entry name" value="ABC1_TM_sf"/>
</dbReference>
<protein>
    <recommendedName>
        <fullName evidence="7">ABC transmembrane type-1 domain-containing protein</fullName>
    </recommendedName>
</protein>
<dbReference type="SUPFAM" id="SSF52540">
    <property type="entry name" value="P-loop containing nucleoside triphosphate hydrolases"/>
    <property type="match status" value="1"/>
</dbReference>
<keyword evidence="2" id="KW-0813">Transport</keyword>
<dbReference type="InterPro" id="IPR027417">
    <property type="entry name" value="P-loop_NTPase"/>
</dbReference>
<dbReference type="PANTHER" id="PTHR11384:SF59">
    <property type="entry name" value="LYSOSOMAL COBALAMIN TRANSPORTER ABCD4"/>
    <property type="match status" value="1"/>
</dbReference>
<dbReference type="InterPro" id="IPR011527">
    <property type="entry name" value="ABC1_TM_dom"/>
</dbReference>
<feature type="domain" description="ABC transmembrane type-1" evidence="7">
    <location>
        <begin position="36"/>
        <end position="289"/>
    </location>
</feature>
<evidence type="ECO:0000313" key="8">
    <source>
        <dbReference type="EMBL" id="CAK8694195.1"/>
    </source>
</evidence>
<evidence type="ECO:0000313" key="9">
    <source>
        <dbReference type="Proteomes" id="UP001642483"/>
    </source>
</evidence>
<accession>A0ABP0GRJ4</accession>
<evidence type="ECO:0000259" key="7">
    <source>
        <dbReference type="PROSITE" id="PS50929"/>
    </source>
</evidence>
<dbReference type="Proteomes" id="UP001642483">
    <property type="component" value="Unassembled WGS sequence"/>
</dbReference>
<dbReference type="InterPro" id="IPR050835">
    <property type="entry name" value="ABC_transporter_sub-D"/>
</dbReference>
<keyword evidence="4 6" id="KW-1133">Transmembrane helix</keyword>
<feature type="transmembrane region" description="Helical" evidence="6">
    <location>
        <begin position="73"/>
        <end position="93"/>
    </location>
</feature>
<dbReference type="Gene3D" id="3.40.50.300">
    <property type="entry name" value="P-loop containing nucleotide triphosphate hydrolases"/>
    <property type="match status" value="1"/>
</dbReference>
<name>A0ABP0GRJ4_CLALP</name>
<feature type="transmembrane region" description="Helical" evidence="6">
    <location>
        <begin position="178"/>
        <end position="195"/>
    </location>
</feature>
<evidence type="ECO:0000256" key="3">
    <source>
        <dbReference type="ARBA" id="ARBA00022692"/>
    </source>
</evidence>
<keyword evidence="5 6" id="KW-0472">Membrane</keyword>
<evidence type="ECO:0000256" key="2">
    <source>
        <dbReference type="ARBA" id="ARBA00022448"/>
    </source>
</evidence>
<keyword evidence="3 6" id="KW-0812">Transmembrane</keyword>
<comment type="similarity">
    <text evidence="1">Belongs to the ABC transporter superfamily. ABCD family. Peroxisomal fatty acyl CoA transporter (TC 3.A.1.203) subfamily.</text>
</comment>
<evidence type="ECO:0000256" key="6">
    <source>
        <dbReference type="SAM" id="Phobius"/>
    </source>
</evidence>
<dbReference type="PANTHER" id="PTHR11384">
    <property type="entry name" value="ATP-BINDING CASSETTE, SUB-FAMILY D MEMBER"/>
    <property type="match status" value="1"/>
</dbReference>
<dbReference type="InterPro" id="IPR003439">
    <property type="entry name" value="ABC_transporter-like_ATP-bd"/>
</dbReference>
<sequence length="583" mass="66404">MTQARIGVLFFKRLWKLFGILFGNFTSRSALIFYSLTILSLLMQFVIYAAGLIPSKYFEVLGSKDYPGFQQLAIYSILVIVLNAVMKSSLNYVSRVLYLTWRKMLCSRLHDQYFSRINYYKLNVVNDNLDNIDQRITRDVDQFTKEWSLLMSRLVVIPFTIGYYSYQCFASTTWLGPVTIYVYFVVGTIINRLIMAPIVRLNVEQEVCEGDFRFQHLKVRVNSESIAFYQAGKTEHVKSEKRLNLLLKTLMSLYNWSFWLNSSVNIFDYVGGILSYLVIAVPIFGGDYDHLAPEEISSLISRNSFVCIYLIHSFSQLIDMSSTIGDIAAHTHRLGQLLEGFDVNTDERKEEFSDDGHKNESYSNVHQMLFDEPNTSKSRAALEKKVLDSIDGSSEAEFDNGSHTYFHLSNVTFSAPKQARNLVEHLTLTLKAGKNVLITGATGSGKTSLLRVLAGIWPSHSGSVKKFCDFGPKGVMYLPQKPMLTDGTLQDQIIYPRLDPYPEYSSDNDRDRMIGIVEEVGLTTLLENNGGFEGNFELNWADKLSPGEAQRLMFARLFYHYPDLAGQRGLLIDFIFVGNFLKL</sequence>
<dbReference type="Pfam" id="PF06472">
    <property type="entry name" value="ABC_membrane_2"/>
    <property type="match status" value="1"/>
</dbReference>
<evidence type="ECO:0000256" key="1">
    <source>
        <dbReference type="ARBA" id="ARBA00008575"/>
    </source>
</evidence>
<evidence type="ECO:0000256" key="5">
    <source>
        <dbReference type="ARBA" id="ARBA00023136"/>
    </source>
</evidence>
<reference evidence="8 9" key="1">
    <citation type="submission" date="2024-02" db="EMBL/GenBank/DDBJ databases">
        <authorList>
            <person name="Daric V."/>
            <person name="Darras S."/>
        </authorList>
    </citation>
    <scope>NUCLEOTIDE SEQUENCE [LARGE SCALE GENOMIC DNA]</scope>
</reference>
<dbReference type="EMBL" id="CAWYQH010000141">
    <property type="protein sequence ID" value="CAK8694195.1"/>
    <property type="molecule type" value="Genomic_DNA"/>
</dbReference>
<comment type="caution">
    <text evidence="8">The sequence shown here is derived from an EMBL/GenBank/DDBJ whole genome shotgun (WGS) entry which is preliminary data.</text>
</comment>
<feature type="transmembrane region" description="Helical" evidence="6">
    <location>
        <begin position="266"/>
        <end position="285"/>
    </location>
</feature>
<evidence type="ECO:0000256" key="4">
    <source>
        <dbReference type="ARBA" id="ARBA00022989"/>
    </source>
</evidence>
<gene>
    <name evidence="8" type="ORF">CVLEPA_LOCUS27584</name>
</gene>
<proteinExistence type="inferred from homology"/>
<dbReference type="PROSITE" id="PS50929">
    <property type="entry name" value="ABC_TM1F"/>
    <property type="match status" value="1"/>
</dbReference>